<comment type="caution">
    <text evidence="4">The sequence shown here is derived from an EMBL/GenBank/DDBJ whole genome shotgun (WGS) entry which is preliminary data.</text>
</comment>
<evidence type="ECO:0000259" key="3">
    <source>
        <dbReference type="Pfam" id="PF16130"/>
    </source>
</evidence>
<dbReference type="InterPro" id="IPR032295">
    <property type="entry name" value="DUF4842"/>
</dbReference>
<dbReference type="Pfam" id="PF13448">
    <property type="entry name" value="DUF4114"/>
    <property type="match status" value="1"/>
</dbReference>
<protein>
    <submittedName>
        <fullName evidence="4">LruC domain-containing protein</fullName>
    </submittedName>
</protein>
<dbReference type="PROSITE" id="PS51257">
    <property type="entry name" value="PROKAR_LIPOPROTEIN"/>
    <property type="match status" value="1"/>
</dbReference>
<feature type="domain" description="DUF4114" evidence="2">
    <location>
        <begin position="310"/>
        <end position="380"/>
    </location>
</feature>
<organism evidence="4 5">
    <name type="scientific">Bacteroides intestinalis</name>
    <dbReference type="NCBI Taxonomy" id="329854"/>
    <lineage>
        <taxon>Bacteria</taxon>
        <taxon>Pseudomonadati</taxon>
        <taxon>Bacteroidota</taxon>
        <taxon>Bacteroidia</taxon>
        <taxon>Bacteroidales</taxon>
        <taxon>Bacteroidaceae</taxon>
        <taxon>Bacteroides</taxon>
    </lineage>
</organism>
<evidence type="ECO:0000259" key="2">
    <source>
        <dbReference type="Pfam" id="PF13448"/>
    </source>
</evidence>
<evidence type="ECO:0000256" key="1">
    <source>
        <dbReference type="SAM" id="Phobius"/>
    </source>
</evidence>
<accession>A0A415N1U6</accession>
<gene>
    <name evidence="4" type="ORF">DWZ95_18045</name>
</gene>
<reference evidence="4 5" key="1">
    <citation type="submission" date="2018-08" db="EMBL/GenBank/DDBJ databases">
        <title>A genome reference for cultivated species of the human gut microbiota.</title>
        <authorList>
            <person name="Zou Y."/>
            <person name="Xue W."/>
            <person name="Luo G."/>
        </authorList>
    </citation>
    <scope>NUCLEOTIDE SEQUENCE [LARGE SCALE GENOMIC DNA]</scope>
    <source>
        <strain evidence="4 5">AF36-16BH</strain>
    </source>
</reference>
<dbReference type="InterPro" id="IPR025193">
    <property type="entry name" value="DUF4114"/>
</dbReference>
<feature type="domain" description="DUF4842" evidence="3">
    <location>
        <begin position="447"/>
        <end position="638"/>
    </location>
</feature>
<name>A0A415N1U6_9BACE</name>
<feature type="transmembrane region" description="Helical" evidence="1">
    <location>
        <begin position="7"/>
        <end position="27"/>
    </location>
</feature>
<evidence type="ECO:0000313" key="5">
    <source>
        <dbReference type="Proteomes" id="UP000285013"/>
    </source>
</evidence>
<dbReference type="Proteomes" id="UP000285013">
    <property type="component" value="Unassembled WGS sequence"/>
</dbReference>
<sequence>MTKKANFYAIHGAFYYLLCSVLVILMVSGCTRDVYDPNGGGEDKPNSFDFSTTSTIQLNVKYDVPEGYKVLFNVYFEDPFTIDENGQTVLRTDINPAITRMTDENGEYHAKEIVAADHGADAYIYTSYVGVPGLVRTTITDNVINADIEWELTNNTPETRAAAVTWNAPNGFGVLGTWQTNGRPNYLNTEGELKLSNTILNTIRKVIPEGGNCPVDYRQSVDFEVNDPEKRDVEVSVRFIGGTSSAASAFGYYCYRGEATKAKIAATKKYIIFPNTHTRDAKAKPVGLKGGECVKLHYIDENGVDQGTVFPNGVKIGWFLFNDSFKKNGNKGNITLYSTPKANSNGRTYTAAFRINDFVVLSFEDYTIDQDYNDVQFNVWSNPIEAIAPEVPEVKPDPGTDDDRSVAYRMTYKGILAFEDNWPNKGDYDLNDVIVKYNSVLSFNTSNQVLSTEDTFTALWSGASFKNGFAYQMNTDHSNVVTEFDNISDTSQGLDRELAKATVNVFTNALSATENNTKTASYKIKNTLTTPVDHETFGVAPYNPFIMVHENLGSNRCEVHLVNYKPTEKANMSLFHTGKDLSSPNNGIYYVAAENYPFAIQLVDAEDFSTTETESVDITYPEFIKWVKSNGSEYKDWYKK</sequence>
<dbReference type="AlphaFoldDB" id="A0A415N1U6"/>
<dbReference type="Pfam" id="PF16130">
    <property type="entry name" value="DUF4842"/>
    <property type="match status" value="1"/>
</dbReference>
<keyword evidence="1" id="KW-0472">Membrane</keyword>
<evidence type="ECO:0000313" key="4">
    <source>
        <dbReference type="EMBL" id="RHL88933.1"/>
    </source>
</evidence>
<proteinExistence type="predicted"/>
<keyword evidence="1" id="KW-0812">Transmembrane</keyword>
<dbReference type="RefSeq" id="WP_007659908.1">
    <property type="nucleotide sequence ID" value="NZ_JAJCKC010000010.1"/>
</dbReference>
<dbReference type="InterPro" id="IPR031025">
    <property type="entry name" value="LruC_dom"/>
</dbReference>
<dbReference type="GeneID" id="26157744"/>
<dbReference type="NCBIfam" id="TIGR04456">
    <property type="entry name" value="LruC_dom"/>
    <property type="match status" value="1"/>
</dbReference>
<keyword evidence="1" id="KW-1133">Transmembrane helix</keyword>
<dbReference type="EMBL" id="QRPE01000026">
    <property type="protein sequence ID" value="RHL88933.1"/>
    <property type="molecule type" value="Genomic_DNA"/>
</dbReference>